<organism evidence="2 3">
    <name type="scientific">Neorhodopirellula pilleata</name>
    <dbReference type="NCBI Taxonomy" id="2714738"/>
    <lineage>
        <taxon>Bacteria</taxon>
        <taxon>Pseudomonadati</taxon>
        <taxon>Planctomycetota</taxon>
        <taxon>Planctomycetia</taxon>
        <taxon>Pirellulales</taxon>
        <taxon>Pirellulaceae</taxon>
        <taxon>Neorhodopirellula</taxon>
    </lineage>
</organism>
<keyword evidence="3" id="KW-1185">Reference proteome</keyword>
<evidence type="ECO:0000313" key="2">
    <source>
        <dbReference type="EMBL" id="TWT94903.1"/>
    </source>
</evidence>
<evidence type="ECO:0000313" key="3">
    <source>
        <dbReference type="Proteomes" id="UP000316213"/>
    </source>
</evidence>
<dbReference type="EMBL" id="SJPM01000007">
    <property type="protein sequence ID" value="TWT94903.1"/>
    <property type="molecule type" value="Genomic_DNA"/>
</dbReference>
<dbReference type="Proteomes" id="UP000316213">
    <property type="component" value="Unassembled WGS sequence"/>
</dbReference>
<evidence type="ECO:0000256" key="1">
    <source>
        <dbReference type="SAM" id="MobiDB-lite"/>
    </source>
</evidence>
<dbReference type="AlphaFoldDB" id="A0A5C6A999"/>
<accession>A0A5C6A999</accession>
<gene>
    <name evidence="2" type="ORF">Pla100_34740</name>
</gene>
<reference evidence="2 3" key="1">
    <citation type="submission" date="2019-02" db="EMBL/GenBank/DDBJ databases">
        <title>Deep-cultivation of Planctomycetes and their phenomic and genomic characterization uncovers novel biology.</title>
        <authorList>
            <person name="Wiegand S."/>
            <person name="Jogler M."/>
            <person name="Boedeker C."/>
            <person name="Pinto D."/>
            <person name="Vollmers J."/>
            <person name="Rivas-Marin E."/>
            <person name="Kohn T."/>
            <person name="Peeters S.H."/>
            <person name="Heuer A."/>
            <person name="Rast P."/>
            <person name="Oberbeckmann S."/>
            <person name="Bunk B."/>
            <person name="Jeske O."/>
            <person name="Meyerdierks A."/>
            <person name="Storesund J.E."/>
            <person name="Kallscheuer N."/>
            <person name="Luecker S."/>
            <person name="Lage O.M."/>
            <person name="Pohl T."/>
            <person name="Merkel B.J."/>
            <person name="Hornburger P."/>
            <person name="Mueller R.-W."/>
            <person name="Bruemmer F."/>
            <person name="Labrenz M."/>
            <person name="Spormann A.M."/>
            <person name="Op Den Camp H."/>
            <person name="Overmann J."/>
            <person name="Amann R."/>
            <person name="Jetten M.S.M."/>
            <person name="Mascher T."/>
            <person name="Medema M.H."/>
            <person name="Devos D.P."/>
            <person name="Kaster A.-K."/>
            <person name="Ovreas L."/>
            <person name="Rohde M."/>
            <person name="Galperin M.Y."/>
            <person name="Jogler C."/>
        </authorList>
    </citation>
    <scope>NUCLEOTIDE SEQUENCE [LARGE SCALE GENOMIC DNA]</scope>
    <source>
        <strain evidence="2 3">Pla100</strain>
    </source>
</reference>
<proteinExistence type="predicted"/>
<feature type="region of interest" description="Disordered" evidence="1">
    <location>
        <begin position="26"/>
        <end position="49"/>
    </location>
</feature>
<feature type="compositionally biased region" description="Basic and acidic residues" evidence="1">
    <location>
        <begin position="26"/>
        <end position="42"/>
    </location>
</feature>
<comment type="caution">
    <text evidence="2">The sequence shown here is derived from an EMBL/GenBank/DDBJ whole genome shotgun (WGS) entry which is preliminary data.</text>
</comment>
<sequence length="49" mass="5719">MLTRMAIKFDGVGESSVDYAELIDYEHEHRDAEHEHERKPEPGRAPMHT</sequence>
<protein>
    <submittedName>
        <fullName evidence="2">Uncharacterized protein</fullName>
    </submittedName>
</protein>
<name>A0A5C6A999_9BACT</name>